<gene>
    <name evidence="1" type="ORF">LCGC14_2931790</name>
</gene>
<organism evidence="1">
    <name type="scientific">marine sediment metagenome</name>
    <dbReference type="NCBI Taxonomy" id="412755"/>
    <lineage>
        <taxon>unclassified sequences</taxon>
        <taxon>metagenomes</taxon>
        <taxon>ecological metagenomes</taxon>
    </lineage>
</organism>
<comment type="caution">
    <text evidence="1">The sequence shown here is derived from an EMBL/GenBank/DDBJ whole genome shotgun (WGS) entry which is preliminary data.</text>
</comment>
<sequence>MNDRNRTKTELIEKLRTLRSRVAELEEKIRLKPLISTEQKKIQHALGERVKELNCLYGISEAVDRCGDLLDELLQQVADVLPGSWQYPEITCARITVGEE</sequence>
<proteinExistence type="predicted"/>
<dbReference type="AlphaFoldDB" id="A0A0F8XL46"/>
<dbReference type="EMBL" id="LAZR01058544">
    <property type="protein sequence ID" value="KKK69663.1"/>
    <property type="molecule type" value="Genomic_DNA"/>
</dbReference>
<evidence type="ECO:0000313" key="1">
    <source>
        <dbReference type="EMBL" id="KKK69663.1"/>
    </source>
</evidence>
<protein>
    <submittedName>
        <fullName evidence="1">Uncharacterized protein</fullName>
    </submittedName>
</protein>
<reference evidence="1" key="1">
    <citation type="journal article" date="2015" name="Nature">
        <title>Complex archaea that bridge the gap between prokaryotes and eukaryotes.</title>
        <authorList>
            <person name="Spang A."/>
            <person name="Saw J.H."/>
            <person name="Jorgensen S.L."/>
            <person name="Zaremba-Niedzwiedzka K."/>
            <person name="Martijn J."/>
            <person name="Lind A.E."/>
            <person name="van Eijk R."/>
            <person name="Schleper C."/>
            <person name="Guy L."/>
            <person name="Ettema T.J."/>
        </authorList>
    </citation>
    <scope>NUCLEOTIDE SEQUENCE</scope>
</reference>
<feature type="non-terminal residue" evidence="1">
    <location>
        <position position="100"/>
    </location>
</feature>
<name>A0A0F8XL46_9ZZZZ</name>
<accession>A0A0F8XL46</accession>